<sequence>MRSLLTSNSESVQNNRSAFRFNPTGFGWVVIVLICLSWTLAVNYNNNLLYAVLSLWVSLLITTVLFSWYQFKSVEFSGWQTDHIYADNYNEIKLSINKSGFEGKFYLNNHISNALIWICKPSDPGRQTLTSPDLNAIDSFGLWRFSKNIPNLENQVVLANPLEHQKFETTINNQANVLEKEDIAALKSYHNDDSYREIDWKATARAGELISREWEGNQNSSIHHLSWWDLESLSVKQKKETLTAWVIELYNQQQGWSLEIPNYAFDSDNSAKHRDQCLYRIAEASV</sequence>
<feature type="transmembrane region" description="Helical" evidence="1">
    <location>
        <begin position="21"/>
        <end position="42"/>
    </location>
</feature>
<proteinExistence type="predicted"/>
<accession>A0ABQ0AAJ0</accession>
<dbReference type="PANTHER" id="PTHR34351:SF1">
    <property type="entry name" value="SLR1927 PROTEIN"/>
    <property type="match status" value="1"/>
</dbReference>
<evidence type="ECO:0000313" key="3">
    <source>
        <dbReference type="Proteomes" id="UP001465153"/>
    </source>
</evidence>
<evidence type="ECO:0008006" key="4">
    <source>
        <dbReference type="Google" id="ProtNLM"/>
    </source>
</evidence>
<dbReference type="RefSeq" id="WP_353303427.1">
    <property type="nucleotide sequence ID" value="NZ_BAABWN010000007.1"/>
</dbReference>
<protein>
    <recommendedName>
        <fullName evidence="4">DUF58 domain-containing protein</fullName>
    </recommendedName>
</protein>
<evidence type="ECO:0000313" key="2">
    <source>
        <dbReference type="EMBL" id="GAA6168682.1"/>
    </source>
</evidence>
<dbReference type="PANTHER" id="PTHR34351">
    <property type="entry name" value="SLR1927 PROTEIN-RELATED"/>
    <property type="match status" value="1"/>
</dbReference>
<organism evidence="2 3">
    <name type="scientific">Sessilibacter corallicola</name>
    <dbReference type="NCBI Taxonomy" id="2904075"/>
    <lineage>
        <taxon>Bacteria</taxon>
        <taxon>Pseudomonadati</taxon>
        <taxon>Pseudomonadota</taxon>
        <taxon>Gammaproteobacteria</taxon>
        <taxon>Cellvibrionales</taxon>
        <taxon>Cellvibrionaceae</taxon>
        <taxon>Sessilibacter</taxon>
    </lineage>
</organism>
<keyword evidence="1" id="KW-0472">Membrane</keyword>
<keyword evidence="3" id="KW-1185">Reference proteome</keyword>
<name>A0ABQ0AAJ0_9GAMM</name>
<reference evidence="2 3" key="1">
    <citation type="submission" date="2024-04" db="EMBL/GenBank/DDBJ databases">
        <title>Draft genome sequence of Sessilibacter corallicola NBRC 116591.</title>
        <authorList>
            <person name="Miyakawa T."/>
            <person name="Kusuya Y."/>
            <person name="Miura T."/>
        </authorList>
    </citation>
    <scope>NUCLEOTIDE SEQUENCE [LARGE SCALE GENOMIC DNA]</scope>
    <source>
        <strain evidence="2 3">KU-00831-HH</strain>
    </source>
</reference>
<dbReference type="Proteomes" id="UP001465153">
    <property type="component" value="Unassembled WGS sequence"/>
</dbReference>
<evidence type="ECO:0000256" key="1">
    <source>
        <dbReference type="SAM" id="Phobius"/>
    </source>
</evidence>
<comment type="caution">
    <text evidence="2">The sequence shown here is derived from an EMBL/GenBank/DDBJ whole genome shotgun (WGS) entry which is preliminary data.</text>
</comment>
<feature type="transmembrane region" description="Helical" evidence="1">
    <location>
        <begin position="48"/>
        <end position="69"/>
    </location>
</feature>
<gene>
    <name evidence="2" type="ORF">NBRC116591_24930</name>
</gene>
<keyword evidence="1" id="KW-0812">Transmembrane</keyword>
<dbReference type="EMBL" id="BAABWN010000007">
    <property type="protein sequence ID" value="GAA6168682.1"/>
    <property type="molecule type" value="Genomic_DNA"/>
</dbReference>
<keyword evidence="1" id="KW-1133">Transmembrane helix</keyword>